<dbReference type="InterPro" id="IPR013595">
    <property type="entry name" value="Pept_S33_TAP-like_C"/>
</dbReference>
<gene>
    <name evidence="7" type="ORF">I8D64_11080</name>
</gene>
<dbReference type="PROSITE" id="PS51257">
    <property type="entry name" value="PROKAR_LIPOPROTEIN"/>
    <property type="match status" value="1"/>
</dbReference>
<evidence type="ECO:0000256" key="5">
    <source>
        <dbReference type="SAM" id="SignalP"/>
    </source>
</evidence>
<keyword evidence="2 5" id="KW-0732">Signal</keyword>
<dbReference type="InterPro" id="IPR029058">
    <property type="entry name" value="AB_hydrolase_fold"/>
</dbReference>
<feature type="domain" description="Peptidase S33 tripeptidyl aminopeptidase-like C-terminal" evidence="6">
    <location>
        <begin position="457"/>
        <end position="557"/>
    </location>
</feature>
<keyword evidence="3 7" id="KW-0378">Hydrolase</keyword>
<feature type="region of interest" description="Disordered" evidence="4">
    <location>
        <begin position="36"/>
        <end position="64"/>
    </location>
</feature>
<feature type="chain" id="PRO_5047407121" evidence="5">
    <location>
        <begin position="31"/>
        <end position="557"/>
    </location>
</feature>
<dbReference type="Proteomes" id="UP000612352">
    <property type="component" value="Unassembled WGS sequence"/>
</dbReference>
<dbReference type="RefSeq" id="WP_200502750.1">
    <property type="nucleotide sequence ID" value="NZ_JAEDAJ010000006.1"/>
</dbReference>
<comment type="similarity">
    <text evidence="1">Belongs to the peptidase S33 family.</text>
</comment>
<dbReference type="SUPFAM" id="SSF53474">
    <property type="entry name" value="alpha/beta-Hydrolases"/>
    <property type="match status" value="1"/>
</dbReference>
<evidence type="ECO:0000313" key="7">
    <source>
        <dbReference type="EMBL" id="MBK0331944.1"/>
    </source>
</evidence>
<feature type="compositionally biased region" description="Low complexity" evidence="4">
    <location>
        <begin position="40"/>
        <end position="53"/>
    </location>
</feature>
<evidence type="ECO:0000256" key="2">
    <source>
        <dbReference type="ARBA" id="ARBA00022729"/>
    </source>
</evidence>
<sequence>MQRTRSRRGALRILAGAAATALLVSGCSLLDGGEDGADGRSGASDSGASSDGALGSGGTADSNTALAELGTSHAQDLPSDPAEDSAYADFYDQDAVWEGCGQDVLDEAAVQGLQCSTVKVPKAWDDPSAGDVEISLVRLPATGEAKGSLLTNPGGPGGSGVDFLAQSADYLFSQKVRENYDLISFDPRGVSRSEGIECLDDSQTDEYRADTYDGGTPEGLQKSLDWMQKISDACEKDSGDLLPYLDTYSAARDMDVLRSAVGDDSLNYLGFSYGTYLGATYADLYPDRVGRFVLDGVMDPSLTGDQIVEGQAKGFQQATEQFAKFCIARDDCPLTGSTPEEATKELTALLDSISDDPISTKDPDRPLTGALATAGVQMMMYSDEYWSLGVQALSNASDGDGSTLLALADLSAGRQDDGSYKGNDLYAINAVNCLDHPGVASLDWQKQESARLLEEYPAAGMTDYSQAMCDTWPVKPLREPAEVHAKGSDQIVVVGTTRDPATPYAWAKNLDSQLDNSTLITFDGDGHTAYGRSGGCVEDAVDAYLVDGTSPQKGLTC</sequence>
<dbReference type="PANTHER" id="PTHR43248:SF29">
    <property type="entry name" value="TRIPEPTIDYL AMINOPEPTIDASE"/>
    <property type="match status" value="1"/>
</dbReference>
<evidence type="ECO:0000259" key="6">
    <source>
        <dbReference type="Pfam" id="PF08386"/>
    </source>
</evidence>
<organism evidence="7 8">
    <name type="scientific">Brachybacterium halotolerans</name>
    <dbReference type="NCBI Taxonomy" id="2795215"/>
    <lineage>
        <taxon>Bacteria</taxon>
        <taxon>Bacillati</taxon>
        <taxon>Actinomycetota</taxon>
        <taxon>Actinomycetes</taxon>
        <taxon>Micrococcales</taxon>
        <taxon>Dermabacteraceae</taxon>
        <taxon>Brachybacterium</taxon>
    </lineage>
</organism>
<proteinExistence type="inferred from homology"/>
<accession>A0ABS1BBC4</accession>
<dbReference type="Gene3D" id="3.40.50.1820">
    <property type="entry name" value="alpha/beta hydrolase"/>
    <property type="match status" value="1"/>
</dbReference>
<dbReference type="PANTHER" id="PTHR43248">
    <property type="entry name" value="2-SUCCINYL-6-HYDROXY-2,4-CYCLOHEXADIENE-1-CARBOXYLATE SYNTHASE"/>
    <property type="match status" value="1"/>
</dbReference>
<dbReference type="InterPro" id="IPR051601">
    <property type="entry name" value="Serine_prot/Carboxylest_S33"/>
</dbReference>
<reference evidence="7 8" key="1">
    <citation type="submission" date="2020-12" db="EMBL/GenBank/DDBJ databases">
        <title>Brachybacterium sp. MASK1Z-5, whole genome shotgun sequence.</title>
        <authorList>
            <person name="Tuo L."/>
        </authorList>
    </citation>
    <scope>NUCLEOTIDE SEQUENCE [LARGE SCALE GENOMIC DNA]</scope>
    <source>
        <strain evidence="7 8">MASK1Z-5</strain>
    </source>
</reference>
<protein>
    <submittedName>
        <fullName evidence="7">Alpha/beta fold hydrolase</fullName>
    </submittedName>
</protein>
<feature type="signal peptide" evidence="5">
    <location>
        <begin position="1"/>
        <end position="30"/>
    </location>
</feature>
<evidence type="ECO:0000256" key="1">
    <source>
        <dbReference type="ARBA" id="ARBA00010088"/>
    </source>
</evidence>
<evidence type="ECO:0000256" key="4">
    <source>
        <dbReference type="SAM" id="MobiDB-lite"/>
    </source>
</evidence>
<dbReference type="Pfam" id="PF08386">
    <property type="entry name" value="Abhydrolase_4"/>
    <property type="match status" value="1"/>
</dbReference>
<keyword evidence="8" id="KW-1185">Reference proteome</keyword>
<evidence type="ECO:0000256" key="3">
    <source>
        <dbReference type="ARBA" id="ARBA00022801"/>
    </source>
</evidence>
<evidence type="ECO:0000313" key="8">
    <source>
        <dbReference type="Proteomes" id="UP000612352"/>
    </source>
</evidence>
<comment type="caution">
    <text evidence="7">The sequence shown here is derived from an EMBL/GenBank/DDBJ whole genome shotgun (WGS) entry which is preliminary data.</text>
</comment>
<dbReference type="GO" id="GO:0016787">
    <property type="term" value="F:hydrolase activity"/>
    <property type="evidence" value="ECO:0007669"/>
    <property type="project" value="UniProtKB-KW"/>
</dbReference>
<name>A0ABS1BBC4_9MICO</name>
<dbReference type="EMBL" id="JAEDAJ010000006">
    <property type="protein sequence ID" value="MBK0331944.1"/>
    <property type="molecule type" value="Genomic_DNA"/>
</dbReference>